<dbReference type="OrthoDB" id="3050857at2759"/>
<accession>A0A4Y7TAZ9</accession>
<sequence>MSLNTTPTLAPHQIIYEDIRATTRALAGSPPPSNYQGHQLIEIHLSYGEIIVSDIGRYGAKCVHPDHRDRSRYPNCYRTRMVSPPLPADRFEYLRIRIIRYCLLTNGPWGLAQSPTTAQSATVFDIDIGSIA</sequence>
<dbReference type="Proteomes" id="UP000298030">
    <property type="component" value="Unassembled WGS sequence"/>
</dbReference>
<keyword evidence="2" id="KW-1185">Reference proteome</keyword>
<dbReference type="AlphaFoldDB" id="A0A4Y7TAZ9"/>
<gene>
    <name evidence="1" type="ORF">FA13DRAFT_1791815</name>
</gene>
<protein>
    <submittedName>
        <fullName evidence="1">Uncharacterized protein</fullName>
    </submittedName>
</protein>
<comment type="caution">
    <text evidence="1">The sequence shown here is derived from an EMBL/GenBank/DDBJ whole genome shotgun (WGS) entry which is preliminary data.</text>
</comment>
<dbReference type="EMBL" id="QPFP01000020">
    <property type="protein sequence ID" value="TEB31108.1"/>
    <property type="molecule type" value="Genomic_DNA"/>
</dbReference>
<evidence type="ECO:0000313" key="1">
    <source>
        <dbReference type="EMBL" id="TEB31108.1"/>
    </source>
</evidence>
<name>A0A4Y7TAZ9_COPMI</name>
<evidence type="ECO:0000313" key="2">
    <source>
        <dbReference type="Proteomes" id="UP000298030"/>
    </source>
</evidence>
<organism evidence="1 2">
    <name type="scientific">Coprinellus micaceus</name>
    <name type="common">Glistening ink-cap mushroom</name>
    <name type="synonym">Coprinus micaceus</name>
    <dbReference type="NCBI Taxonomy" id="71717"/>
    <lineage>
        <taxon>Eukaryota</taxon>
        <taxon>Fungi</taxon>
        <taxon>Dikarya</taxon>
        <taxon>Basidiomycota</taxon>
        <taxon>Agaricomycotina</taxon>
        <taxon>Agaricomycetes</taxon>
        <taxon>Agaricomycetidae</taxon>
        <taxon>Agaricales</taxon>
        <taxon>Agaricineae</taxon>
        <taxon>Psathyrellaceae</taxon>
        <taxon>Coprinellus</taxon>
    </lineage>
</organism>
<proteinExistence type="predicted"/>
<reference evidence="1 2" key="1">
    <citation type="journal article" date="2019" name="Nat. Ecol. Evol.">
        <title>Megaphylogeny resolves global patterns of mushroom evolution.</title>
        <authorList>
            <person name="Varga T."/>
            <person name="Krizsan K."/>
            <person name="Foldi C."/>
            <person name="Dima B."/>
            <person name="Sanchez-Garcia M."/>
            <person name="Sanchez-Ramirez S."/>
            <person name="Szollosi G.J."/>
            <person name="Szarkandi J.G."/>
            <person name="Papp V."/>
            <person name="Albert L."/>
            <person name="Andreopoulos W."/>
            <person name="Angelini C."/>
            <person name="Antonin V."/>
            <person name="Barry K.W."/>
            <person name="Bougher N.L."/>
            <person name="Buchanan P."/>
            <person name="Buyck B."/>
            <person name="Bense V."/>
            <person name="Catcheside P."/>
            <person name="Chovatia M."/>
            <person name="Cooper J."/>
            <person name="Damon W."/>
            <person name="Desjardin D."/>
            <person name="Finy P."/>
            <person name="Geml J."/>
            <person name="Haridas S."/>
            <person name="Hughes K."/>
            <person name="Justo A."/>
            <person name="Karasinski D."/>
            <person name="Kautmanova I."/>
            <person name="Kiss B."/>
            <person name="Kocsube S."/>
            <person name="Kotiranta H."/>
            <person name="LaButti K.M."/>
            <person name="Lechner B.E."/>
            <person name="Liimatainen K."/>
            <person name="Lipzen A."/>
            <person name="Lukacs Z."/>
            <person name="Mihaltcheva S."/>
            <person name="Morgado L.N."/>
            <person name="Niskanen T."/>
            <person name="Noordeloos M.E."/>
            <person name="Ohm R.A."/>
            <person name="Ortiz-Santana B."/>
            <person name="Ovrebo C."/>
            <person name="Racz N."/>
            <person name="Riley R."/>
            <person name="Savchenko A."/>
            <person name="Shiryaev A."/>
            <person name="Soop K."/>
            <person name="Spirin V."/>
            <person name="Szebenyi C."/>
            <person name="Tomsovsky M."/>
            <person name="Tulloss R.E."/>
            <person name="Uehling J."/>
            <person name="Grigoriev I.V."/>
            <person name="Vagvolgyi C."/>
            <person name="Papp T."/>
            <person name="Martin F.M."/>
            <person name="Miettinen O."/>
            <person name="Hibbett D.S."/>
            <person name="Nagy L.G."/>
        </authorList>
    </citation>
    <scope>NUCLEOTIDE SEQUENCE [LARGE SCALE GENOMIC DNA]</scope>
    <source>
        <strain evidence="1 2">FP101781</strain>
    </source>
</reference>